<dbReference type="PANTHER" id="PTHR11360">
    <property type="entry name" value="MONOCARBOXYLATE TRANSPORTER"/>
    <property type="match status" value="1"/>
</dbReference>
<keyword evidence="2" id="KW-1133">Transmembrane helix</keyword>
<dbReference type="PANTHER" id="PTHR11360:SF238">
    <property type="entry name" value="SD10469P"/>
    <property type="match status" value="1"/>
</dbReference>
<evidence type="ECO:0000256" key="1">
    <source>
        <dbReference type="SAM" id="MobiDB-lite"/>
    </source>
</evidence>
<dbReference type="InterPro" id="IPR011701">
    <property type="entry name" value="MFS"/>
</dbReference>
<feature type="transmembrane region" description="Helical" evidence="2">
    <location>
        <begin position="43"/>
        <end position="71"/>
    </location>
</feature>
<feature type="transmembrane region" description="Helical" evidence="2">
    <location>
        <begin position="138"/>
        <end position="164"/>
    </location>
</feature>
<feature type="transmembrane region" description="Helical" evidence="2">
    <location>
        <begin position="647"/>
        <end position="665"/>
    </location>
</feature>
<dbReference type="InterPro" id="IPR050327">
    <property type="entry name" value="Proton-linked_MCT"/>
</dbReference>
<dbReference type="InterPro" id="IPR036259">
    <property type="entry name" value="MFS_trans_sf"/>
</dbReference>
<dbReference type="Gene3D" id="1.20.1250.20">
    <property type="entry name" value="MFS general substrate transporter like domains"/>
    <property type="match status" value="2"/>
</dbReference>
<proteinExistence type="predicted"/>
<name>A0A1B6FNF8_9HEMI</name>
<gene>
    <name evidence="3" type="ORF">g.33489</name>
</gene>
<sequence>MNSKGETEKKQNGGDGGNKEKFSPLLEEQTVVTYVTVPPDGGWGWVVVFGSFFCNFFVDGMVYSAGVFLGPISQSLDVSKSQVTLIGSLLTGFCLMAGPFASALANRYGFRVVAILGSVVACLSFMASTFANSIELMWLSYGIFGGIGFGLIYVPAVITTGFYFERWRSFATGIAVCGSGIGTFLIAPITQYLIDNFGWRGTILIQAGMIFNCAVFGALFRPLLPVQVIVPCDDDDGNNEEEDTEEQLTVTSNKLPLLMKIKHAREELKRADSKLSFDNEVSITAQPPKDIKRFLKAGHNMKYATVREVLNDSRETVQNLFQSNNSLHKARDIRNKGRFDIITYKDKKINGQIHFSNKSNNSKGSKLSNDSLADFPDDALLAKHLYNDNHYRRSSVHRLAAAAAILEASDIRRNSISLRYHPRARTASESSTRSGARSRRATISSGVRPFYRDDIFLQANPSRLPQYTEGSGPEYTMAVTRLPTFNDVLEEETSQCTLCPEAVQRTLATMLDISLLTSPTFLILCLSGFITMMGFMIPYMFLQDRALNAGMDPKLAKWLLSTIGITNTFGRMACGIVTSLPKVNALVINNIALSVAGIATILSGVSMSNNYQFGYAAVFGLATSAFASLRSILIVDLIGLEKLTNGFGLLLLFQGVAASIGSPIAGYFMELTGDHNITFFISGSLILLSGVICYPLNWINRWENEKNAKMDATEAIQDQVV</sequence>
<dbReference type="Pfam" id="PF07690">
    <property type="entry name" value="MFS_1"/>
    <property type="match status" value="2"/>
</dbReference>
<dbReference type="EMBL" id="GECZ01018022">
    <property type="protein sequence ID" value="JAS51747.1"/>
    <property type="molecule type" value="Transcribed_RNA"/>
</dbReference>
<protein>
    <recommendedName>
        <fullName evidence="4">Major facilitator superfamily (MFS) profile domain-containing protein</fullName>
    </recommendedName>
</protein>
<reference evidence="3" key="1">
    <citation type="submission" date="2015-11" db="EMBL/GenBank/DDBJ databases">
        <title>De novo transcriptome assembly of four potential Pierce s Disease insect vectors from Arizona vineyards.</title>
        <authorList>
            <person name="Tassone E.E."/>
        </authorList>
    </citation>
    <scope>NUCLEOTIDE SEQUENCE</scope>
</reference>
<feature type="transmembrane region" description="Helical" evidence="2">
    <location>
        <begin position="108"/>
        <end position="131"/>
    </location>
</feature>
<feature type="transmembrane region" description="Helical" evidence="2">
    <location>
        <begin position="586"/>
        <end position="607"/>
    </location>
</feature>
<feature type="transmembrane region" description="Helical" evidence="2">
    <location>
        <begin position="201"/>
        <end position="220"/>
    </location>
</feature>
<feature type="region of interest" description="Disordered" evidence="1">
    <location>
        <begin position="1"/>
        <end position="21"/>
    </location>
</feature>
<accession>A0A1B6FNF8</accession>
<feature type="transmembrane region" description="Helical" evidence="2">
    <location>
        <begin position="521"/>
        <end position="542"/>
    </location>
</feature>
<evidence type="ECO:0000256" key="2">
    <source>
        <dbReference type="SAM" id="Phobius"/>
    </source>
</evidence>
<feature type="transmembrane region" description="Helical" evidence="2">
    <location>
        <begin position="170"/>
        <end position="189"/>
    </location>
</feature>
<dbReference type="SUPFAM" id="SSF103473">
    <property type="entry name" value="MFS general substrate transporter"/>
    <property type="match status" value="1"/>
</dbReference>
<dbReference type="AlphaFoldDB" id="A0A1B6FNF8"/>
<dbReference type="CDD" id="cd17352">
    <property type="entry name" value="MFS_MCT_SLC16"/>
    <property type="match status" value="1"/>
</dbReference>
<evidence type="ECO:0000313" key="3">
    <source>
        <dbReference type="EMBL" id="JAS51747.1"/>
    </source>
</evidence>
<keyword evidence="2" id="KW-0472">Membrane</keyword>
<feature type="transmembrane region" description="Helical" evidence="2">
    <location>
        <begin position="83"/>
        <end position="102"/>
    </location>
</feature>
<evidence type="ECO:0008006" key="4">
    <source>
        <dbReference type="Google" id="ProtNLM"/>
    </source>
</evidence>
<feature type="transmembrane region" description="Helical" evidence="2">
    <location>
        <begin position="613"/>
        <end position="635"/>
    </location>
</feature>
<organism evidence="3">
    <name type="scientific">Cuerna arida</name>
    <dbReference type="NCBI Taxonomy" id="1464854"/>
    <lineage>
        <taxon>Eukaryota</taxon>
        <taxon>Metazoa</taxon>
        <taxon>Ecdysozoa</taxon>
        <taxon>Arthropoda</taxon>
        <taxon>Hexapoda</taxon>
        <taxon>Insecta</taxon>
        <taxon>Pterygota</taxon>
        <taxon>Neoptera</taxon>
        <taxon>Paraneoptera</taxon>
        <taxon>Hemiptera</taxon>
        <taxon>Auchenorrhyncha</taxon>
        <taxon>Membracoidea</taxon>
        <taxon>Cicadellidae</taxon>
        <taxon>Cicadellinae</taxon>
        <taxon>Proconiini</taxon>
        <taxon>Cuerna</taxon>
    </lineage>
</organism>
<keyword evidence="2" id="KW-0812">Transmembrane</keyword>
<dbReference type="GO" id="GO:0008028">
    <property type="term" value="F:monocarboxylic acid transmembrane transporter activity"/>
    <property type="evidence" value="ECO:0007669"/>
    <property type="project" value="TreeGrafter"/>
</dbReference>
<feature type="transmembrane region" description="Helical" evidence="2">
    <location>
        <begin position="677"/>
        <end position="699"/>
    </location>
</feature>